<evidence type="ECO:0000313" key="2">
    <source>
        <dbReference type="EMBL" id="OMJ95717.1"/>
    </source>
</evidence>
<dbReference type="Proteomes" id="UP000187209">
    <property type="component" value="Unassembled WGS sequence"/>
</dbReference>
<feature type="transmembrane region" description="Helical" evidence="1">
    <location>
        <begin position="49"/>
        <end position="72"/>
    </location>
</feature>
<comment type="caution">
    <text evidence="2">The sequence shown here is derived from an EMBL/GenBank/DDBJ whole genome shotgun (WGS) entry which is preliminary data.</text>
</comment>
<evidence type="ECO:0000313" key="3">
    <source>
        <dbReference type="Proteomes" id="UP000187209"/>
    </source>
</evidence>
<gene>
    <name evidence="2" type="ORF">SteCoe_782</name>
</gene>
<keyword evidence="1" id="KW-0472">Membrane</keyword>
<organism evidence="2 3">
    <name type="scientific">Stentor coeruleus</name>
    <dbReference type="NCBI Taxonomy" id="5963"/>
    <lineage>
        <taxon>Eukaryota</taxon>
        <taxon>Sar</taxon>
        <taxon>Alveolata</taxon>
        <taxon>Ciliophora</taxon>
        <taxon>Postciliodesmatophora</taxon>
        <taxon>Heterotrichea</taxon>
        <taxon>Heterotrichida</taxon>
        <taxon>Stentoridae</taxon>
        <taxon>Stentor</taxon>
    </lineage>
</organism>
<protein>
    <submittedName>
        <fullName evidence="2">Uncharacterized protein</fullName>
    </submittedName>
</protein>
<feature type="transmembrane region" description="Helical" evidence="1">
    <location>
        <begin position="230"/>
        <end position="251"/>
    </location>
</feature>
<dbReference type="AlphaFoldDB" id="A0A1R2D374"/>
<accession>A0A1R2D374</accession>
<feature type="transmembrane region" description="Helical" evidence="1">
    <location>
        <begin position="84"/>
        <end position="106"/>
    </location>
</feature>
<feature type="transmembrane region" description="Helical" evidence="1">
    <location>
        <begin position="157"/>
        <end position="178"/>
    </location>
</feature>
<feature type="transmembrane region" description="Helical" evidence="1">
    <location>
        <begin position="198"/>
        <end position="218"/>
    </location>
</feature>
<dbReference type="EMBL" id="MPUH01000008">
    <property type="protein sequence ID" value="OMJ95717.1"/>
    <property type="molecule type" value="Genomic_DNA"/>
</dbReference>
<feature type="transmembrane region" description="Helical" evidence="1">
    <location>
        <begin position="17"/>
        <end position="37"/>
    </location>
</feature>
<reference evidence="2 3" key="1">
    <citation type="submission" date="2016-11" db="EMBL/GenBank/DDBJ databases">
        <title>The macronuclear genome of Stentor coeruleus: a giant cell with tiny introns.</title>
        <authorList>
            <person name="Slabodnick M."/>
            <person name="Ruby J.G."/>
            <person name="Reiff S.B."/>
            <person name="Swart E.C."/>
            <person name="Gosai S."/>
            <person name="Prabakaran S."/>
            <person name="Witkowska E."/>
            <person name="Larue G.E."/>
            <person name="Fisher S."/>
            <person name="Freeman R.M."/>
            <person name="Gunawardena J."/>
            <person name="Chu W."/>
            <person name="Stover N.A."/>
            <person name="Gregory B.D."/>
            <person name="Nowacki M."/>
            <person name="Derisi J."/>
            <person name="Roy S.W."/>
            <person name="Marshall W.F."/>
            <person name="Sood P."/>
        </authorList>
    </citation>
    <scope>NUCLEOTIDE SEQUENCE [LARGE SCALE GENOMIC DNA]</scope>
    <source>
        <strain evidence="2">WM001</strain>
    </source>
</reference>
<keyword evidence="3" id="KW-1185">Reference proteome</keyword>
<name>A0A1R2D374_9CILI</name>
<evidence type="ECO:0000256" key="1">
    <source>
        <dbReference type="SAM" id="Phobius"/>
    </source>
</evidence>
<proteinExistence type="predicted"/>
<sequence length="290" mass="34032">MRDPIYVFHSEDSTFLIFYWMLIVYYGCLCTASLLRFKFTIISAYKSEIVLLDIFILLVSLFRILLLTSAYYTSEIPLKILFNNFSTCCYFNILFVIFYILLSLNLNYNQYIEAEEKISKMKKIRLVFIIIGIFTSSFYLLTYAVQNNNYITIIDFFYFMSLVISVQIASFISSIQLLKTYKAIGSREDYKKAKKNIILFNMSFFIAIACEYSMPAAFMNSNSYTNSCVLFFLLFYLGELLPFTFMLGYIYTLKECSFHTLSEIAKDILSDGIINYDERISDSFRRESKT</sequence>
<keyword evidence="1" id="KW-0812">Transmembrane</keyword>
<feature type="transmembrane region" description="Helical" evidence="1">
    <location>
        <begin position="126"/>
        <end position="145"/>
    </location>
</feature>
<keyword evidence="1" id="KW-1133">Transmembrane helix</keyword>